<accession>A0AA47MFU8</accession>
<gene>
    <name evidence="2" type="primary">MYSS_10</name>
    <name evidence="2" type="ORF">N1851_024056</name>
</gene>
<protein>
    <submittedName>
        <fullName evidence="2">Myosin heavy chain, skeletal muscle, adult</fullName>
    </submittedName>
</protein>
<keyword evidence="3" id="KW-1185">Reference proteome</keyword>
<sequence length="123" mass="13773">MFQLEGSLEQEKKVRADLERSRRKLEGDLKLSQDNIMDMEGDPTAAGGDAENSNTTSRLIGHQDPLGVIKDFEVINLQSRMEDETSSKRTTPEETQRAAEFTLCLSRGLLHSSSPTWLSRPPL</sequence>
<name>A0AA47MFU8_MERPO</name>
<proteinExistence type="predicted"/>
<organism evidence="2 3">
    <name type="scientific">Merluccius polli</name>
    <name type="common">Benguela hake</name>
    <name type="synonym">Merluccius cadenati</name>
    <dbReference type="NCBI Taxonomy" id="89951"/>
    <lineage>
        <taxon>Eukaryota</taxon>
        <taxon>Metazoa</taxon>
        <taxon>Chordata</taxon>
        <taxon>Craniata</taxon>
        <taxon>Vertebrata</taxon>
        <taxon>Euteleostomi</taxon>
        <taxon>Actinopterygii</taxon>
        <taxon>Neopterygii</taxon>
        <taxon>Teleostei</taxon>
        <taxon>Neoteleostei</taxon>
        <taxon>Acanthomorphata</taxon>
        <taxon>Zeiogadaria</taxon>
        <taxon>Gadariae</taxon>
        <taxon>Gadiformes</taxon>
        <taxon>Gadoidei</taxon>
        <taxon>Merlucciidae</taxon>
        <taxon>Merluccius</taxon>
    </lineage>
</organism>
<feature type="compositionally biased region" description="Basic and acidic residues" evidence="1">
    <location>
        <begin position="9"/>
        <end position="31"/>
    </location>
</feature>
<feature type="region of interest" description="Disordered" evidence="1">
    <location>
        <begin position="1"/>
        <end position="62"/>
    </location>
</feature>
<dbReference type="Proteomes" id="UP001174136">
    <property type="component" value="Unassembled WGS sequence"/>
</dbReference>
<evidence type="ECO:0000313" key="2">
    <source>
        <dbReference type="EMBL" id="KAK0139307.1"/>
    </source>
</evidence>
<evidence type="ECO:0000313" key="3">
    <source>
        <dbReference type="Proteomes" id="UP001174136"/>
    </source>
</evidence>
<comment type="caution">
    <text evidence="2">The sequence shown here is derived from an EMBL/GenBank/DDBJ whole genome shotgun (WGS) entry which is preliminary data.</text>
</comment>
<evidence type="ECO:0000256" key="1">
    <source>
        <dbReference type="SAM" id="MobiDB-lite"/>
    </source>
</evidence>
<dbReference type="AlphaFoldDB" id="A0AA47MFU8"/>
<reference evidence="2" key="1">
    <citation type="journal article" date="2023" name="Front. Mar. Sci.">
        <title>A new Merluccius polli reference genome to investigate the effects of global change in West African waters.</title>
        <authorList>
            <person name="Mateo J.L."/>
            <person name="Blanco-Fernandez C."/>
            <person name="Garcia-Vazquez E."/>
            <person name="Machado-Schiaffino G."/>
        </authorList>
    </citation>
    <scope>NUCLEOTIDE SEQUENCE</scope>
    <source>
        <strain evidence="2">C29</strain>
        <tissue evidence="2">Fin</tissue>
    </source>
</reference>
<dbReference type="SUPFAM" id="SSF90257">
    <property type="entry name" value="Myosin rod fragments"/>
    <property type="match status" value="1"/>
</dbReference>
<dbReference type="EMBL" id="JAOPHQ010004451">
    <property type="protein sequence ID" value="KAK0139307.1"/>
    <property type="molecule type" value="Genomic_DNA"/>
</dbReference>